<reference evidence="3" key="1">
    <citation type="journal article" date="2019" name="Int. J. Syst. Evol. Microbiol.">
        <title>The Global Catalogue of Microorganisms (GCM) 10K type strain sequencing project: providing services to taxonomists for standard genome sequencing and annotation.</title>
        <authorList>
            <consortium name="The Broad Institute Genomics Platform"/>
            <consortium name="The Broad Institute Genome Sequencing Center for Infectious Disease"/>
            <person name="Wu L."/>
            <person name="Ma J."/>
        </authorList>
    </citation>
    <scope>NUCLEOTIDE SEQUENCE [LARGE SCALE GENOMIC DNA]</scope>
    <source>
        <strain evidence="3">JCM 17329</strain>
    </source>
</reference>
<feature type="transmembrane region" description="Helical" evidence="1">
    <location>
        <begin position="15"/>
        <end position="38"/>
    </location>
</feature>
<dbReference type="InterPro" id="IPR016419">
    <property type="entry name" value="Prepilin_Pept-dep_B_prd"/>
</dbReference>
<dbReference type="EMBL" id="BAABDS010000024">
    <property type="protein sequence ID" value="GAA3708708.1"/>
    <property type="molecule type" value="Genomic_DNA"/>
</dbReference>
<evidence type="ECO:0000256" key="1">
    <source>
        <dbReference type="SAM" id="Phobius"/>
    </source>
</evidence>
<sequence>MLNTGRQGGFSVVEMLVSLIAGLVVVAGAISLFTSVMVSGNTTLMLSRLNQDVQSITDIMVRDIQRAGYHPSAAAELALGTPPSGASSPKYVFSTVADLHTSSGATEPDCIRIKYWDPDPPSGTGAVVRVYSYDKAGKELKVTTDYNEPTTVALNTLCGTGNKLVSEKEVLIDSLSFALASGASATGMRAIDLAISASHATRPALSMSLQRQIKLRNDGY</sequence>
<evidence type="ECO:0000313" key="2">
    <source>
        <dbReference type="EMBL" id="GAA3708708.1"/>
    </source>
</evidence>
<dbReference type="RefSeq" id="WP_344963806.1">
    <property type="nucleotide sequence ID" value="NZ_BAABDS010000024.1"/>
</dbReference>
<keyword evidence="1" id="KW-0472">Membrane</keyword>
<keyword evidence="3" id="KW-1185">Reference proteome</keyword>
<dbReference type="PIRSF" id="PIRSF004525">
    <property type="entry name" value="Pilin_peptidase-dep_B_prd"/>
    <property type="match status" value="1"/>
</dbReference>
<evidence type="ECO:0000313" key="3">
    <source>
        <dbReference type="Proteomes" id="UP001501479"/>
    </source>
</evidence>
<name>A0ABP7DT22_9GAMM</name>
<keyword evidence="1" id="KW-1133">Transmembrane helix</keyword>
<accession>A0ABP7DT22</accession>
<keyword evidence="1" id="KW-0812">Transmembrane</keyword>
<comment type="caution">
    <text evidence="2">The sequence shown here is derived from an EMBL/GenBank/DDBJ whole genome shotgun (WGS) entry which is preliminary data.</text>
</comment>
<organism evidence="2 3">
    <name type="scientific">Oceanisphaera sediminis</name>
    <dbReference type="NCBI Taxonomy" id="981381"/>
    <lineage>
        <taxon>Bacteria</taxon>
        <taxon>Pseudomonadati</taxon>
        <taxon>Pseudomonadota</taxon>
        <taxon>Gammaproteobacteria</taxon>
        <taxon>Aeromonadales</taxon>
        <taxon>Aeromonadaceae</taxon>
        <taxon>Oceanisphaera</taxon>
    </lineage>
</organism>
<proteinExistence type="predicted"/>
<dbReference type="Proteomes" id="UP001501479">
    <property type="component" value="Unassembled WGS sequence"/>
</dbReference>
<protein>
    <submittedName>
        <fullName evidence="2">Type IV pilin</fullName>
    </submittedName>
</protein>
<gene>
    <name evidence="2" type="ORF">GCM10022421_14740</name>
</gene>